<comment type="function">
    <text evidence="7">Catalyzes the transfer of the diacylglyceryl group from phosphatidylglycerol to the sulfhydryl group of the N-terminal cysteine of a prolipoprotein, the first step in the formation of mature lipoproteins.</text>
</comment>
<feature type="binding site" evidence="7">
    <location>
        <position position="148"/>
    </location>
    <ligand>
        <name>a 1,2-diacyl-sn-glycero-3-phospho-(1'-sn-glycerol)</name>
        <dbReference type="ChEBI" id="CHEBI:64716"/>
    </ligand>
</feature>
<dbReference type="GO" id="GO:0042158">
    <property type="term" value="P:lipoprotein biosynthetic process"/>
    <property type="evidence" value="ECO:0007669"/>
    <property type="project" value="UniProtKB-UniRule"/>
</dbReference>
<comment type="catalytic activity">
    <reaction evidence="7">
        <text>L-cysteinyl-[prolipoprotein] + a 1,2-diacyl-sn-glycero-3-phospho-(1'-sn-glycerol) = an S-1,2-diacyl-sn-glyceryl-L-cysteinyl-[prolipoprotein] + sn-glycerol 1-phosphate + H(+)</text>
        <dbReference type="Rhea" id="RHEA:56712"/>
        <dbReference type="Rhea" id="RHEA-COMP:14679"/>
        <dbReference type="Rhea" id="RHEA-COMP:14680"/>
        <dbReference type="ChEBI" id="CHEBI:15378"/>
        <dbReference type="ChEBI" id="CHEBI:29950"/>
        <dbReference type="ChEBI" id="CHEBI:57685"/>
        <dbReference type="ChEBI" id="CHEBI:64716"/>
        <dbReference type="ChEBI" id="CHEBI:140658"/>
        <dbReference type="EC" id="2.5.1.145"/>
    </reaction>
</comment>
<keyword evidence="9" id="KW-1185">Reference proteome</keyword>
<dbReference type="NCBIfam" id="TIGR00544">
    <property type="entry name" value="lgt"/>
    <property type="match status" value="1"/>
</dbReference>
<dbReference type="Proteomes" id="UP000004978">
    <property type="component" value="Unassembled WGS sequence"/>
</dbReference>
<evidence type="ECO:0000256" key="6">
    <source>
        <dbReference type="ARBA" id="ARBA00023136"/>
    </source>
</evidence>
<protein>
    <recommendedName>
        <fullName evidence="7">Phosphatidylglycerol--prolipoprotein diacylglyceryl transferase</fullName>
        <ecNumber evidence="7">2.5.1.145</ecNumber>
    </recommendedName>
</protein>
<comment type="caution">
    <text evidence="8">The sequence shown here is derived from an EMBL/GenBank/DDBJ whole genome shotgun (WGS) entry which is preliminary data.</text>
</comment>
<dbReference type="UniPathway" id="UPA00664"/>
<evidence type="ECO:0000313" key="9">
    <source>
        <dbReference type="Proteomes" id="UP000004978"/>
    </source>
</evidence>
<evidence type="ECO:0000256" key="2">
    <source>
        <dbReference type="ARBA" id="ARBA00022475"/>
    </source>
</evidence>
<dbReference type="PANTHER" id="PTHR30589:SF0">
    <property type="entry name" value="PHOSPHATIDYLGLYCEROL--PROLIPOPROTEIN DIACYLGLYCERYL TRANSFERASE"/>
    <property type="match status" value="1"/>
</dbReference>
<feature type="transmembrane region" description="Helical" evidence="7">
    <location>
        <begin position="252"/>
        <end position="277"/>
    </location>
</feature>
<dbReference type="AlphaFoldDB" id="F9UKM4"/>
<dbReference type="STRING" id="1037410.MCSF7_02186"/>
<dbReference type="InterPro" id="IPR001640">
    <property type="entry name" value="Lgt"/>
</dbReference>
<reference evidence="8 9" key="1">
    <citation type="journal article" date="2013" name="Genome Announc.">
        <title>Genome Sequence of Mycoplasma columbinum Strain SF7.</title>
        <authorList>
            <person name="Guo Z."/>
            <person name="Xu X."/>
            <person name="Zheng Q."/>
            <person name="Li T."/>
            <person name="Kuang S."/>
            <person name="Zhang Z."/>
            <person name="Chen Y."/>
            <person name="Lu X."/>
            <person name="Zhou R."/>
            <person name="Bi D."/>
            <person name="Jin H."/>
        </authorList>
    </citation>
    <scope>NUCLEOTIDE SEQUENCE [LARGE SCALE GENOMIC DNA]</scope>
    <source>
        <strain evidence="8 9">SF7</strain>
    </source>
</reference>
<feature type="transmembrane region" description="Helical" evidence="7">
    <location>
        <begin position="97"/>
        <end position="121"/>
    </location>
</feature>
<gene>
    <name evidence="7" type="primary">lgt</name>
    <name evidence="8" type="ORF">MCSF7_02186</name>
</gene>
<dbReference type="GO" id="GO:0005886">
    <property type="term" value="C:plasma membrane"/>
    <property type="evidence" value="ECO:0007669"/>
    <property type="project" value="UniProtKB-SubCell"/>
</dbReference>
<dbReference type="Pfam" id="PF01790">
    <property type="entry name" value="LGT"/>
    <property type="match status" value="1"/>
</dbReference>
<keyword evidence="8" id="KW-0449">Lipoprotein</keyword>
<dbReference type="EMBL" id="AFXA01000011">
    <property type="protein sequence ID" value="EGV00229.1"/>
    <property type="molecule type" value="Genomic_DNA"/>
</dbReference>
<keyword evidence="3 7" id="KW-0808">Transferase</keyword>
<keyword evidence="6 7" id="KW-0472">Membrane</keyword>
<organism evidence="8 9">
    <name type="scientific">Mycoplasmopsis columbina SF7</name>
    <dbReference type="NCBI Taxonomy" id="1037410"/>
    <lineage>
        <taxon>Bacteria</taxon>
        <taxon>Bacillati</taxon>
        <taxon>Mycoplasmatota</taxon>
        <taxon>Mycoplasmoidales</taxon>
        <taxon>Metamycoplasmataceae</taxon>
        <taxon>Mycoplasmopsis</taxon>
    </lineage>
</organism>
<evidence type="ECO:0000256" key="7">
    <source>
        <dbReference type="HAMAP-Rule" id="MF_01147"/>
    </source>
</evidence>
<name>F9UKM4_9BACT</name>
<evidence type="ECO:0000256" key="1">
    <source>
        <dbReference type="ARBA" id="ARBA00007150"/>
    </source>
</evidence>
<evidence type="ECO:0000256" key="4">
    <source>
        <dbReference type="ARBA" id="ARBA00022692"/>
    </source>
</evidence>
<evidence type="ECO:0000256" key="5">
    <source>
        <dbReference type="ARBA" id="ARBA00022989"/>
    </source>
</evidence>
<accession>F9UKM4</accession>
<comment type="pathway">
    <text evidence="7">Protein modification; lipoprotein biosynthesis (diacylglyceryl transfer).</text>
</comment>
<sequence>MNNIWYPQTAHAEGSGGVLFQIGNFSFHTYSLTLFLGILAAILTIAIFWKRQNYKFEYLMMLVFITIPTSLIGSRLWDLVEEFLYKRDTFDFSRWYAIWEGGLSIQGGVVAAFIADFFYVYAKRDVLDMRKVASIIIPTVLIGQVIGRWGNYANHELYGKVDWDGSSVLIFGKTFASNMFISDSVSQSYNQIGLYRYPLFLYESLINLIGYLVIVWVINLFGLFKPGASAGAYFIWYGFVRLAMEPLRQNAYALYSVAAIAFVFAGTIAFIYFQFFCKIHYIRIKRKYWFDYTYAHPEKYIKWIESTRVFRTKRTREPLVELKG</sequence>
<dbReference type="RefSeq" id="WP_006608842.1">
    <property type="nucleotide sequence ID" value="NZ_AFXA01000011.1"/>
</dbReference>
<feature type="transmembrane region" description="Helical" evidence="7">
    <location>
        <begin position="27"/>
        <end position="49"/>
    </location>
</feature>
<comment type="subcellular location">
    <subcellularLocation>
        <location evidence="7">Cell membrane</location>
        <topology evidence="7">Multi-pass membrane protein</topology>
    </subcellularLocation>
</comment>
<proteinExistence type="inferred from homology"/>
<dbReference type="PANTHER" id="PTHR30589">
    <property type="entry name" value="PROLIPOPROTEIN DIACYLGLYCERYL TRANSFERASE"/>
    <property type="match status" value="1"/>
</dbReference>
<keyword evidence="4 7" id="KW-0812">Transmembrane</keyword>
<feature type="transmembrane region" description="Helical" evidence="7">
    <location>
        <begin position="56"/>
        <end position="77"/>
    </location>
</feature>
<evidence type="ECO:0000313" key="8">
    <source>
        <dbReference type="EMBL" id="EGV00229.1"/>
    </source>
</evidence>
<keyword evidence="8" id="KW-0328">Glycosyltransferase</keyword>
<keyword evidence="5 7" id="KW-1133">Transmembrane helix</keyword>
<feature type="transmembrane region" description="Helical" evidence="7">
    <location>
        <begin position="205"/>
        <end position="224"/>
    </location>
</feature>
<dbReference type="PROSITE" id="PS01311">
    <property type="entry name" value="LGT"/>
    <property type="match status" value="1"/>
</dbReference>
<keyword evidence="2 7" id="KW-1003">Cell membrane</keyword>
<dbReference type="EC" id="2.5.1.145" evidence="7"/>
<comment type="similarity">
    <text evidence="1 7">Belongs to the Lgt family.</text>
</comment>
<dbReference type="HAMAP" id="MF_01147">
    <property type="entry name" value="Lgt"/>
    <property type="match status" value="1"/>
</dbReference>
<dbReference type="GO" id="GO:0008961">
    <property type="term" value="F:phosphatidylglycerol-prolipoprotein diacylglyceryl transferase activity"/>
    <property type="evidence" value="ECO:0007669"/>
    <property type="project" value="UniProtKB-UniRule"/>
</dbReference>
<evidence type="ECO:0000256" key="3">
    <source>
        <dbReference type="ARBA" id="ARBA00022679"/>
    </source>
</evidence>
<dbReference type="eggNOG" id="COG0682">
    <property type="taxonomic scope" value="Bacteria"/>
</dbReference>